<organism evidence="1">
    <name type="scientific">hydrothermal vent metagenome</name>
    <dbReference type="NCBI Taxonomy" id="652676"/>
    <lineage>
        <taxon>unclassified sequences</taxon>
        <taxon>metagenomes</taxon>
        <taxon>ecological metagenomes</taxon>
    </lineage>
</organism>
<evidence type="ECO:0000313" key="1">
    <source>
        <dbReference type="EMBL" id="VAW51832.1"/>
    </source>
</evidence>
<accession>A0A3B0WKH6</accession>
<dbReference type="EMBL" id="UOFD01000037">
    <property type="protein sequence ID" value="VAW51832.1"/>
    <property type="molecule type" value="Genomic_DNA"/>
</dbReference>
<reference evidence="1" key="1">
    <citation type="submission" date="2018-06" db="EMBL/GenBank/DDBJ databases">
        <authorList>
            <person name="Zhirakovskaya E."/>
        </authorList>
    </citation>
    <scope>NUCLEOTIDE SEQUENCE</scope>
</reference>
<protein>
    <submittedName>
        <fullName evidence="1">Uncharacterized protein</fullName>
    </submittedName>
</protein>
<sequence length="203" mass="22758">MDAKLILSPFLNEADYEALGSAVVTGYKACDLFMASNTAMDNFIVGMEQRSRLISVFVDHALTKIDSFNYEVKPNAANNCRHVRIYKEQLAITAHFLGRGKCPRKLPNKAINRAQLSERNMSLFPDDSEQPDISSELGYCWLLHSGFVTPRETSLAIPTRDQSSVHAITSLPLVDVEYSAIEQVREEMTIELISRTEQAENEG</sequence>
<proteinExistence type="predicted"/>
<name>A0A3B0WKH6_9ZZZZ</name>
<gene>
    <name evidence="1" type="ORF">MNBD_GAMMA06-2049</name>
</gene>
<dbReference type="AlphaFoldDB" id="A0A3B0WKH6"/>